<dbReference type="Pfam" id="PF13302">
    <property type="entry name" value="Acetyltransf_3"/>
    <property type="match status" value="1"/>
</dbReference>
<proteinExistence type="predicted"/>
<evidence type="ECO:0000313" key="2">
    <source>
        <dbReference type="EMBL" id="MBT1711294.1"/>
    </source>
</evidence>
<sequence>MIRLDLSERIVTSRLILQRLRYEDAEEIFYTYASKPDVTRYMSWPTHQSVEDTRAFLRYAVSGWYEGIDYSFSIRLRSNNKLIGSFGVVNEDGKLQFGYIFSPQYWNQGYATEVCREMMPRLRAQPGVFRIGTYVDTENGASLQVLRKAGLAEEGVLRQWMRFPNQGNEPKDCVAFVFAPTASADRGANTADSIPSSR</sequence>
<dbReference type="RefSeq" id="WP_254086869.1">
    <property type="nucleotide sequence ID" value="NZ_JAHESE010000031.1"/>
</dbReference>
<dbReference type="InterPro" id="IPR051531">
    <property type="entry name" value="N-acetyltransferase"/>
</dbReference>
<feature type="domain" description="N-acetyltransferase" evidence="1">
    <location>
        <begin position="28"/>
        <end position="183"/>
    </location>
</feature>
<dbReference type="GO" id="GO:0016747">
    <property type="term" value="F:acyltransferase activity, transferring groups other than amino-acyl groups"/>
    <property type="evidence" value="ECO:0007669"/>
    <property type="project" value="InterPro"/>
</dbReference>
<dbReference type="AlphaFoldDB" id="A0AAP2E3B4"/>
<evidence type="ECO:0000259" key="1">
    <source>
        <dbReference type="PROSITE" id="PS51186"/>
    </source>
</evidence>
<comment type="caution">
    <text evidence="2">The sequence shown here is derived from an EMBL/GenBank/DDBJ whole genome shotgun (WGS) entry which is preliminary data.</text>
</comment>
<dbReference type="EMBL" id="JAHESE010000031">
    <property type="protein sequence ID" value="MBT1711294.1"/>
    <property type="molecule type" value="Genomic_DNA"/>
</dbReference>
<dbReference type="Gene3D" id="3.40.630.30">
    <property type="match status" value="1"/>
</dbReference>
<dbReference type="InterPro" id="IPR016181">
    <property type="entry name" value="Acyl_CoA_acyltransferase"/>
</dbReference>
<evidence type="ECO:0000313" key="3">
    <source>
        <dbReference type="Proteomes" id="UP001319080"/>
    </source>
</evidence>
<dbReference type="InterPro" id="IPR000182">
    <property type="entry name" value="GNAT_dom"/>
</dbReference>
<protein>
    <submittedName>
        <fullName evidence="2">GNAT family N-acetyltransferase</fullName>
    </submittedName>
</protein>
<reference evidence="2 3" key="1">
    <citation type="submission" date="2021-05" db="EMBL/GenBank/DDBJ databases">
        <title>A Polyphasic approach of four new species of the genus Ohtaekwangia: Ohtaekwangia histidinii sp. nov., Ohtaekwangia cretensis sp. nov., Ohtaekwangia indiensis sp. nov., Ohtaekwangia reichenbachii sp. nov. from diverse environment.</title>
        <authorList>
            <person name="Octaviana S."/>
        </authorList>
    </citation>
    <scope>NUCLEOTIDE SEQUENCE [LARGE SCALE GENOMIC DNA]</scope>
    <source>
        <strain evidence="2 3">PWU5</strain>
    </source>
</reference>
<dbReference type="PROSITE" id="PS51186">
    <property type="entry name" value="GNAT"/>
    <property type="match status" value="1"/>
</dbReference>
<dbReference type="Proteomes" id="UP001319080">
    <property type="component" value="Unassembled WGS sequence"/>
</dbReference>
<accession>A0AAP2E3B4</accession>
<organism evidence="2 3">
    <name type="scientific">Dawidia cretensis</name>
    <dbReference type="NCBI Taxonomy" id="2782350"/>
    <lineage>
        <taxon>Bacteria</taxon>
        <taxon>Pseudomonadati</taxon>
        <taxon>Bacteroidota</taxon>
        <taxon>Cytophagia</taxon>
        <taxon>Cytophagales</taxon>
        <taxon>Chryseotaleaceae</taxon>
        <taxon>Dawidia</taxon>
    </lineage>
</organism>
<dbReference type="PANTHER" id="PTHR43792">
    <property type="entry name" value="GNAT FAMILY, PUTATIVE (AFU_ORTHOLOGUE AFUA_3G00765)-RELATED-RELATED"/>
    <property type="match status" value="1"/>
</dbReference>
<keyword evidence="3" id="KW-1185">Reference proteome</keyword>
<dbReference type="SUPFAM" id="SSF55729">
    <property type="entry name" value="Acyl-CoA N-acyltransferases (Nat)"/>
    <property type="match status" value="1"/>
</dbReference>
<gene>
    <name evidence="2" type="ORF">KK062_23835</name>
</gene>
<name>A0AAP2E3B4_9BACT</name>